<evidence type="ECO:0000313" key="2">
    <source>
        <dbReference type="Proteomes" id="UP000325780"/>
    </source>
</evidence>
<dbReference type="AlphaFoldDB" id="A0A5N6TUF9"/>
<dbReference type="OrthoDB" id="4936979at2759"/>
<evidence type="ECO:0000313" key="1">
    <source>
        <dbReference type="EMBL" id="KAE8150002.1"/>
    </source>
</evidence>
<dbReference type="Proteomes" id="UP000325780">
    <property type="component" value="Unassembled WGS sequence"/>
</dbReference>
<gene>
    <name evidence="1" type="ORF">BDV25DRAFT_118860</name>
</gene>
<sequence length="145" mass="16590">MQPESYMKHPENEPVVVSIPEGAKIDISGTTNADFHQRVTIKEIGKDDSYIFEGHGESAVMNLKTGGNRLAVERATGSGLRTWTFDFENSENQQEYRHSKVLRPVYKTVYNNDYKVSKMEWEIVSEDNVDDDYNDAIIHIVADFE</sequence>
<protein>
    <submittedName>
        <fullName evidence="1">Uncharacterized protein</fullName>
    </submittedName>
</protein>
<accession>A0A5N6TUF9</accession>
<reference evidence="1 2" key="1">
    <citation type="submission" date="2019-04" db="EMBL/GenBank/DDBJ databases">
        <title>Friends and foes A comparative genomics study of 23 Aspergillus species from section Flavi.</title>
        <authorList>
            <consortium name="DOE Joint Genome Institute"/>
            <person name="Kjaerbolling I."/>
            <person name="Vesth T."/>
            <person name="Frisvad J.C."/>
            <person name="Nybo J.L."/>
            <person name="Theobald S."/>
            <person name="Kildgaard S."/>
            <person name="Isbrandt T."/>
            <person name="Kuo A."/>
            <person name="Sato A."/>
            <person name="Lyhne E.K."/>
            <person name="Kogle M.E."/>
            <person name="Wiebenga A."/>
            <person name="Kun R.S."/>
            <person name="Lubbers R.J."/>
            <person name="Makela M.R."/>
            <person name="Barry K."/>
            <person name="Chovatia M."/>
            <person name="Clum A."/>
            <person name="Daum C."/>
            <person name="Haridas S."/>
            <person name="He G."/>
            <person name="LaButti K."/>
            <person name="Lipzen A."/>
            <person name="Mondo S."/>
            <person name="Riley R."/>
            <person name="Salamov A."/>
            <person name="Simmons B.A."/>
            <person name="Magnuson J.K."/>
            <person name="Henrissat B."/>
            <person name="Mortensen U.H."/>
            <person name="Larsen T.O."/>
            <person name="Devries R.P."/>
            <person name="Grigoriev I.V."/>
            <person name="Machida M."/>
            <person name="Baker S.E."/>
            <person name="Andersen M.R."/>
        </authorList>
    </citation>
    <scope>NUCLEOTIDE SEQUENCE [LARGE SCALE GENOMIC DNA]</scope>
    <source>
        <strain evidence="1 2">IBT 18842</strain>
    </source>
</reference>
<dbReference type="Gene3D" id="2.60.120.400">
    <property type="entry name" value="Calcium-mediated lectin"/>
    <property type="match status" value="1"/>
</dbReference>
<name>A0A5N6TUF9_ASPAV</name>
<keyword evidence="2" id="KW-1185">Reference proteome</keyword>
<dbReference type="EMBL" id="ML742106">
    <property type="protein sequence ID" value="KAE8150002.1"/>
    <property type="molecule type" value="Genomic_DNA"/>
</dbReference>
<dbReference type="InterPro" id="IPR036684">
    <property type="entry name" value="Ca_lectin_sf"/>
</dbReference>
<organism evidence="1 2">
    <name type="scientific">Aspergillus avenaceus</name>
    <dbReference type="NCBI Taxonomy" id="36643"/>
    <lineage>
        <taxon>Eukaryota</taxon>
        <taxon>Fungi</taxon>
        <taxon>Dikarya</taxon>
        <taxon>Ascomycota</taxon>
        <taxon>Pezizomycotina</taxon>
        <taxon>Eurotiomycetes</taxon>
        <taxon>Eurotiomycetidae</taxon>
        <taxon>Eurotiales</taxon>
        <taxon>Aspergillaceae</taxon>
        <taxon>Aspergillus</taxon>
        <taxon>Aspergillus subgen. Circumdati</taxon>
    </lineage>
</organism>
<proteinExistence type="predicted"/>